<dbReference type="EMBL" id="CALTRL010000765">
    <property type="protein sequence ID" value="CAH7669559.1"/>
    <property type="molecule type" value="Genomic_DNA"/>
</dbReference>
<feature type="non-terminal residue" evidence="2">
    <location>
        <position position="51"/>
    </location>
</feature>
<dbReference type="EMBL" id="CALTRL010004842">
    <property type="protein sequence ID" value="CAH7683678.1"/>
    <property type="molecule type" value="Genomic_DNA"/>
</dbReference>
<name>A0AAV0BEA0_PHAPC</name>
<reference evidence="2" key="1">
    <citation type="submission" date="2022-06" db="EMBL/GenBank/DDBJ databases">
        <authorList>
            <consortium name="SYNGENTA / RWTH Aachen University"/>
        </authorList>
    </citation>
    <scope>NUCLEOTIDE SEQUENCE</scope>
</reference>
<protein>
    <submittedName>
        <fullName evidence="2">Uncharacterized protein</fullName>
    </submittedName>
</protein>
<evidence type="ECO:0000313" key="1">
    <source>
        <dbReference type="EMBL" id="CAH7669559.1"/>
    </source>
</evidence>
<organism evidence="2 3">
    <name type="scientific">Phakopsora pachyrhizi</name>
    <name type="common">Asian soybean rust disease fungus</name>
    <dbReference type="NCBI Taxonomy" id="170000"/>
    <lineage>
        <taxon>Eukaryota</taxon>
        <taxon>Fungi</taxon>
        <taxon>Dikarya</taxon>
        <taxon>Basidiomycota</taxon>
        <taxon>Pucciniomycotina</taxon>
        <taxon>Pucciniomycetes</taxon>
        <taxon>Pucciniales</taxon>
        <taxon>Phakopsoraceae</taxon>
        <taxon>Phakopsora</taxon>
    </lineage>
</organism>
<gene>
    <name evidence="2" type="ORF">PPACK8108_LOCUS17331</name>
    <name evidence="1" type="ORF">PPACK8108_LOCUS4192</name>
</gene>
<evidence type="ECO:0000313" key="2">
    <source>
        <dbReference type="EMBL" id="CAH7683678.1"/>
    </source>
</evidence>
<feature type="non-terminal residue" evidence="2">
    <location>
        <position position="1"/>
    </location>
</feature>
<accession>A0AAV0BEA0</accession>
<comment type="caution">
    <text evidence="2">The sequence shown here is derived from an EMBL/GenBank/DDBJ whole genome shotgun (WGS) entry which is preliminary data.</text>
</comment>
<dbReference type="Gene3D" id="2.60.120.650">
    <property type="entry name" value="Cupin"/>
    <property type="match status" value="1"/>
</dbReference>
<proteinExistence type="predicted"/>
<keyword evidence="3" id="KW-1185">Reference proteome</keyword>
<dbReference type="Proteomes" id="UP001153365">
    <property type="component" value="Unassembled WGS sequence"/>
</dbReference>
<dbReference type="AlphaFoldDB" id="A0AAV0BEA0"/>
<evidence type="ECO:0000313" key="3">
    <source>
        <dbReference type="Proteomes" id="UP001153365"/>
    </source>
</evidence>
<sequence>INYHHLNNKKNCYGVTGEDNRKLEEEMKMAAPELFDKHPNLMFQLITLFSP</sequence>